<dbReference type="Gene3D" id="3.40.50.2000">
    <property type="entry name" value="Glycogen Phosphorylase B"/>
    <property type="match status" value="2"/>
</dbReference>
<protein>
    <submittedName>
        <fullName evidence="1">Glycosyltransferase involved in cell wall biosynthesis</fullName>
    </submittedName>
</protein>
<dbReference type="EMBL" id="JACHOC010000008">
    <property type="protein sequence ID" value="MBB4624028.1"/>
    <property type="molecule type" value="Genomic_DNA"/>
</dbReference>
<dbReference type="RefSeq" id="WP_183671847.1">
    <property type="nucleotide sequence ID" value="NZ_BMPB01000011.1"/>
</dbReference>
<organism evidence="1 2">
    <name type="scientific">Parabacteroides faecis</name>
    <dbReference type="NCBI Taxonomy" id="1217282"/>
    <lineage>
        <taxon>Bacteria</taxon>
        <taxon>Pseudomonadati</taxon>
        <taxon>Bacteroidota</taxon>
        <taxon>Bacteroidia</taxon>
        <taxon>Bacteroidales</taxon>
        <taxon>Tannerellaceae</taxon>
        <taxon>Parabacteroides</taxon>
    </lineage>
</organism>
<keyword evidence="2" id="KW-1185">Reference proteome</keyword>
<evidence type="ECO:0000313" key="1">
    <source>
        <dbReference type="EMBL" id="MBB4624028.1"/>
    </source>
</evidence>
<reference evidence="1 2" key="1">
    <citation type="submission" date="2020-08" db="EMBL/GenBank/DDBJ databases">
        <title>Genomic Encyclopedia of Type Strains, Phase IV (KMG-IV): sequencing the most valuable type-strain genomes for metagenomic binning, comparative biology and taxonomic classification.</title>
        <authorList>
            <person name="Goeker M."/>
        </authorList>
    </citation>
    <scope>NUCLEOTIDE SEQUENCE [LARGE SCALE GENOMIC DNA]</scope>
    <source>
        <strain evidence="1 2">DSM 102983</strain>
    </source>
</reference>
<dbReference type="SUPFAM" id="SSF53756">
    <property type="entry name" value="UDP-Glycosyltransferase/glycogen phosphorylase"/>
    <property type="match status" value="1"/>
</dbReference>
<evidence type="ECO:0000313" key="2">
    <source>
        <dbReference type="Proteomes" id="UP000533637"/>
    </source>
</evidence>
<dbReference type="Proteomes" id="UP000533637">
    <property type="component" value="Unassembled WGS sequence"/>
</dbReference>
<gene>
    <name evidence="1" type="ORF">GGQ57_003952</name>
</gene>
<proteinExistence type="predicted"/>
<comment type="caution">
    <text evidence="1">The sequence shown here is derived from an EMBL/GenBank/DDBJ whole genome shotgun (WGS) entry which is preliminary data.</text>
</comment>
<sequence length="321" mass="36952">MYKKNELLIIGRKPILIGGVTIHVSRLISLLDKVNVLYDFYDLNIFNVYSFINVIKITKYAHLHSSSPLFRFFFVLICKIFNTKSIITYHGDLGRFSSFYNLIDYLSVRLVDIPIVINKKSYFRAIMYNNETICMSAYIPNMYVETLDVSILNKINELRKCVNFLVCTNASSYALDKYGKEIYGVKILVDLFRKHPDWGLIISDPSGGYSKLLCNLEKNILVISKPHSFIPVLEKSDCFVRYTSTDGDSLSIHEALNCGVHVVATNVVDRPENVYQVLHGDIDQLTSLFQHLELEGVKPKCEIDDLLEIDILKFYKKTIFR</sequence>
<name>A0ABR6KT91_9BACT</name>
<accession>A0ABR6KT91</accession>